<gene>
    <name evidence="1" type="ORF">TIFTF001_050624</name>
</gene>
<dbReference type="AlphaFoldDB" id="A0AA87ZDQ4"/>
<comment type="caution">
    <text evidence="1">The sequence shown here is derived from an EMBL/GenBank/DDBJ whole genome shotgun (WGS) entry which is preliminary data.</text>
</comment>
<dbReference type="EMBL" id="BTGU01008525">
    <property type="protein sequence ID" value="GMN29790.1"/>
    <property type="molecule type" value="Genomic_DNA"/>
</dbReference>
<keyword evidence="2" id="KW-1185">Reference proteome</keyword>
<dbReference type="Proteomes" id="UP001187192">
    <property type="component" value="Unassembled WGS sequence"/>
</dbReference>
<feature type="non-terminal residue" evidence="1">
    <location>
        <position position="1"/>
    </location>
</feature>
<name>A0AA87ZDQ4_FICCA</name>
<organism evidence="1 2">
    <name type="scientific">Ficus carica</name>
    <name type="common">Common fig</name>
    <dbReference type="NCBI Taxonomy" id="3494"/>
    <lineage>
        <taxon>Eukaryota</taxon>
        <taxon>Viridiplantae</taxon>
        <taxon>Streptophyta</taxon>
        <taxon>Embryophyta</taxon>
        <taxon>Tracheophyta</taxon>
        <taxon>Spermatophyta</taxon>
        <taxon>Magnoliopsida</taxon>
        <taxon>eudicotyledons</taxon>
        <taxon>Gunneridae</taxon>
        <taxon>Pentapetalae</taxon>
        <taxon>rosids</taxon>
        <taxon>fabids</taxon>
        <taxon>Rosales</taxon>
        <taxon>Moraceae</taxon>
        <taxon>Ficeae</taxon>
        <taxon>Ficus</taxon>
    </lineage>
</organism>
<proteinExistence type="predicted"/>
<protein>
    <submittedName>
        <fullName evidence="1">Uncharacterized protein</fullName>
    </submittedName>
</protein>
<sequence>MVFPSNVYTKNLIISWSLPWIEGGCQREAGSSTASFRVAAAPEVEAADLGRLFWREGTTPKKKTKEEAPVETVFLEFGFNFLCLAKPFIFNLHSERYTVTPAGFTVHRASSAFFTSSVPVACPHLTPQLRRPCAGVSGSVGLASIPSSICFAAGALVCVCPSSLRTAFKLRGLAGAHSRQANASPSEVWEAKASLGPNNQLFQ</sequence>
<evidence type="ECO:0000313" key="1">
    <source>
        <dbReference type="EMBL" id="GMN29790.1"/>
    </source>
</evidence>
<accession>A0AA87ZDQ4</accession>
<evidence type="ECO:0000313" key="2">
    <source>
        <dbReference type="Proteomes" id="UP001187192"/>
    </source>
</evidence>
<reference evidence="1" key="1">
    <citation type="submission" date="2023-07" db="EMBL/GenBank/DDBJ databases">
        <title>draft genome sequence of fig (Ficus carica).</title>
        <authorList>
            <person name="Takahashi T."/>
            <person name="Nishimura K."/>
        </authorList>
    </citation>
    <scope>NUCLEOTIDE SEQUENCE</scope>
</reference>